<dbReference type="CDD" id="cd06225">
    <property type="entry name" value="HAMP"/>
    <property type="match status" value="1"/>
</dbReference>
<dbReference type="GO" id="GO:0016020">
    <property type="term" value="C:membrane"/>
    <property type="evidence" value="ECO:0007669"/>
    <property type="project" value="InterPro"/>
</dbReference>
<dbReference type="AlphaFoldDB" id="A0A1I3R5W1"/>
<keyword evidence="1 3" id="KW-0807">Transducer</keyword>
<keyword evidence="5" id="KW-0472">Membrane</keyword>
<feature type="transmembrane region" description="Helical" evidence="5">
    <location>
        <begin position="301"/>
        <end position="325"/>
    </location>
</feature>
<organism evidence="8 9">
    <name type="scientific">Desulfomicrobium apsheronum</name>
    <dbReference type="NCBI Taxonomy" id="52560"/>
    <lineage>
        <taxon>Bacteria</taxon>
        <taxon>Pseudomonadati</taxon>
        <taxon>Thermodesulfobacteriota</taxon>
        <taxon>Desulfovibrionia</taxon>
        <taxon>Desulfovibrionales</taxon>
        <taxon>Desulfomicrobiaceae</taxon>
        <taxon>Desulfomicrobium</taxon>
    </lineage>
</organism>
<evidence type="ECO:0000256" key="1">
    <source>
        <dbReference type="ARBA" id="ARBA00023224"/>
    </source>
</evidence>
<evidence type="ECO:0000259" key="6">
    <source>
        <dbReference type="PROSITE" id="PS50111"/>
    </source>
</evidence>
<dbReference type="GO" id="GO:0007165">
    <property type="term" value="P:signal transduction"/>
    <property type="evidence" value="ECO:0007669"/>
    <property type="project" value="UniProtKB-KW"/>
</dbReference>
<gene>
    <name evidence="8" type="ORF">SAMN04488082_10313</name>
</gene>
<dbReference type="Pfam" id="PF00015">
    <property type="entry name" value="MCPsignal"/>
    <property type="match status" value="1"/>
</dbReference>
<protein>
    <submittedName>
        <fullName evidence="8">HAMP domain-containing protein</fullName>
    </submittedName>
</protein>
<evidence type="ECO:0000313" key="8">
    <source>
        <dbReference type="EMBL" id="SFJ40821.1"/>
    </source>
</evidence>
<dbReference type="SMART" id="SM00283">
    <property type="entry name" value="MA"/>
    <property type="match status" value="1"/>
</dbReference>
<keyword evidence="5" id="KW-0812">Transmembrane</keyword>
<dbReference type="SUPFAM" id="SSF58104">
    <property type="entry name" value="Methyl-accepting chemotaxis protein (MCP) signaling domain"/>
    <property type="match status" value="1"/>
</dbReference>
<keyword evidence="9" id="KW-1185">Reference proteome</keyword>
<dbReference type="STRING" id="52560.SAMN04488082_10313"/>
<dbReference type="InterPro" id="IPR003660">
    <property type="entry name" value="HAMP_dom"/>
</dbReference>
<accession>A0A1I3R5W1</accession>
<dbReference type="Pfam" id="PF08376">
    <property type="entry name" value="NIT"/>
    <property type="match status" value="1"/>
</dbReference>
<evidence type="ECO:0000259" key="7">
    <source>
        <dbReference type="PROSITE" id="PS50885"/>
    </source>
</evidence>
<evidence type="ECO:0000256" key="5">
    <source>
        <dbReference type="SAM" id="Phobius"/>
    </source>
</evidence>
<proteinExistence type="inferred from homology"/>
<reference evidence="9" key="1">
    <citation type="submission" date="2016-10" db="EMBL/GenBank/DDBJ databases">
        <authorList>
            <person name="Varghese N."/>
            <person name="Submissions S."/>
        </authorList>
    </citation>
    <scope>NUCLEOTIDE SEQUENCE [LARGE SCALE GENOMIC DNA]</scope>
    <source>
        <strain evidence="9">DSM 5918</strain>
    </source>
</reference>
<evidence type="ECO:0000256" key="4">
    <source>
        <dbReference type="SAM" id="MobiDB-lite"/>
    </source>
</evidence>
<dbReference type="InterPro" id="IPR004089">
    <property type="entry name" value="MCPsignal_dom"/>
</dbReference>
<name>A0A1I3R5W1_9BACT</name>
<keyword evidence="5" id="KW-1133">Transmembrane helix</keyword>
<dbReference type="RefSeq" id="WP_177193016.1">
    <property type="nucleotide sequence ID" value="NZ_FORX01000003.1"/>
</dbReference>
<dbReference type="InterPro" id="IPR013587">
    <property type="entry name" value="Nitrate/nitrite_sensing"/>
</dbReference>
<dbReference type="PROSITE" id="PS50885">
    <property type="entry name" value="HAMP"/>
    <property type="match status" value="1"/>
</dbReference>
<dbReference type="PANTHER" id="PTHR32089">
    <property type="entry name" value="METHYL-ACCEPTING CHEMOTAXIS PROTEIN MCPB"/>
    <property type="match status" value="1"/>
</dbReference>
<dbReference type="EMBL" id="FORX01000003">
    <property type="protein sequence ID" value="SFJ40821.1"/>
    <property type="molecule type" value="Genomic_DNA"/>
</dbReference>
<dbReference type="Proteomes" id="UP000198635">
    <property type="component" value="Unassembled WGS sequence"/>
</dbReference>
<sequence>MKIMHKILLIGFVPLLAFFIIIGVNLSQVIKDHSIFNAMGKNIHLFQATSNLIGHLQRERGGTALFMTGGSEFIQVQEFRQKTDSALPAFVQNLSQAVLPDSEKLKHVKIATRLKQLRANYSEKQPALRPRQIAEYTELIQELIEMQGLIPNGPTARALGKLLGSLMILEVAKESAGQLRANGSSLLTLNAPLTNDQFELLIRLKSEIDVGLSSPALVLSQDSTEKLGNLPKSDPWQEVESMLRVLLLKAQNGGFEIPGSKFFRQMSLKIDDIEQVITDESTKLSKRLEAEQANMTRTLTISLSLMAVLTVCAIVVTSFFSYNIVKRINMVVASLKDIAEGDGDLTVRLPEAKDELGMLAKYFNNFVQHLKEMMVEIQVNAASLANTSTQMASLSAQVSDGAEDTTNRSSTVSAAAEEMSANTSSVAASMEQTSANLTTVASAAEEMSSTISDIAGFSVKAHSTSTNATDQAKGMSEIMQQLVVTAQDIGKVTETITAISSQTNLLALNATIEAARAGEAGKGFAVVANEIKELARQTTDSADHIRQRITAIQASTNSAQHVVEDITKVIGDVGEIIETISTSINEQAVTTREIVQNIAEATLGVQNANSLVTESATVSQSIAQDIAEVHSTTMNMTTASKEVNVGAQNLSALSIQLESLVHRFRLN</sequence>
<evidence type="ECO:0000256" key="3">
    <source>
        <dbReference type="PROSITE-ProRule" id="PRU00284"/>
    </source>
</evidence>
<dbReference type="SMART" id="SM00304">
    <property type="entry name" value="HAMP"/>
    <property type="match status" value="1"/>
</dbReference>
<dbReference type="PROSITE" id="PS50111">
    <property type="entry name" value="CHEMOTAXIS_TRANSDUC_2"/>
    <property type="match status" value="1"/>
</dbReference>
<dbReference type="Gene3D" id="1.10.287.950">
    <property type="entry name" value="Methyl-accepting chemotaxis protein"/>
    <property type="match status" value="1"/>
</dbReference>
<evidence type="ECO:0000256" key="2">
    <source>
        <dbReference type="ARBA" id="ARBA00029447"/>
    </source>
</evidence>
<dbReference type="PANTHER" id="PTHR32089:SF112">
    <property type="entry name" value="LYSOZYME-LIKE PROTEIN-RELATED"/>
    <property type="match status" value="1"/>
</dbReference>
<feature type="region of interest" description="Disordered" evidence="4">
    <location>
        <begin position="397"/>
        <end position="418"/>
    </location>
</feature>
<comment type="similarity">
    <text evidence="2">Belongs to the methyl-accepting chemotaxis (MCP) protein family.</text>
</comment>
<dbReference type="Pfam" id="PF00672">
    <property type="entry name" value="HAMP"/>
    <property type="match status" value="1"/>
</dbReference>
<feature type="domain" description="Methyl-accepting transducer" evidence="6">
    <location>
        <begin position="394"/>
        <end position="630"/>
    </location>
</feature>
<feature type="domain" description="HAMP" evidence="7">
    <location>
        <begin position="322"/>
        <end position="375"/>
    </location>
</feature>
<evidence type="ECO:0000313" key="9">
    <source>
        <dbReference type="Proteomes" id="UP000198635"/>
    </source>
</evidence>